<dbReference type="OrthoDB" id="1555531at2759"/>
<protein>
    <submittedName>
        <fullName evidence="3">Probable ribose-5-phosphate isomerase 1</fullName>
    </submittedName>
</protein>
<proteinExistence type="predicted"/>
<keyword evidence="3" id="KW-0413">Isomerase</keyword>
<sequence>MMAFHVNLTHVYGNSFGRSQHSVARPGGDDQGPRVVREVVSGLGHLQEESVGGPGGFPGVVGLEAVVVLVDGGVGAVGEVAGGFGESGGFGFGSDRSTEVSGVSSRLAIPVEVILFCCEHSRRSLVGLFADRGCLGELRRCGKDEEIYMMNNRNYVIDLYLERDIGDLKEASDQILRLPGIVEKGMFLAIYVIVVGVNGVTMKTKVGENWKWILLVMGI</sequence>
<comment type="caution">
    <text evidence="3">The sequence shown here is derived from an EMBL/GenBank/DDBJ whole genome shotgun (WGS) entry which is preliminary data.</text>
</comment>
<reference evidence="3" key="1">
    <citation type="submission" date="2019-12" db="EMBL/GenBank/DDBJ databases">
        <authorList>
            <person name="Scholes J."/>
        </authorList>
    </citation>
    <scope>NUCLEOTIDE SEQUENCE</scope>
</reference>
<evidence type="ECO:0000256" key="2">
    <source>
        <dbReference type="ARBA" id="ARBA00004921"/>
    </source>
</evidence>
<dbReference type="InterPro" id="IPR004788">
    <property type="entry name" value="Ribose5P_isomerase_type_A"/>
</dbReference>
<comment type="catalytic activity">
    <reaction evidence="1">
        <text>aldehydo-D-ribose 5-phosphate = D-ribulose 5-phosphate</text>
        <dbReference type="Rhea" id="RHEA:14657"/>
        <dbReference type="ChEBI" id="CHEBI:58121"/>
        <dbReference type="ChEBI" id="CHEBI:58273"/>
        <dbReference type="EC" id="5.3.1.6"/>
    </reaction>
</comment>
<dbReference type="EMBL" id="CACSLK010008833">
    <property type="protein sequence ID" value="CAA0811557.1"/>
    <property type="molecule type" value="Genomic_DNA"/>
</dbReference>
<comment type="pathway">
    <text evidence="2">Carbohydrate degradation.</text>
</comment>
<accession>A0A9N7MHW7</accession>
<dbReference type="PANTHER" id="PTHR43748">
    <property type="entry name" value="RIBOSE-5-PHOSPHATE ISOMERASE 3, CHLOROPLASTIC-RELATED"/>
    <property type="match status" value="1"/>
</dbReference>
<dbReference type="Pfam" id="PF06026">
    <property type="entry name" value="Rib_5-P_isom_A"/>
    <property type="match status" value="1"/>
</dbReference>
<keyword evidence="4" id="KW-1185">Reference proteome</keyword>
<dbReference type="InterPro" id="IPR050262">
    <property type="entry name" value="Ribose-5P_isomerase"/>
</dbReference>
<dbReference type="Proteomes" id="UP001153555">
    <property type="component" value="Unassembled WGS sequence"/>
</dbReference>
<evidence type="ECO:0000313" key="3">
    <source>
        <dbReference type="EMBL" id="CAA0811557.1"/>
    </source>
</evidence>
<evidence type="ECO:0000256" key="1">
    <source>
        <dbReference type="ARBA" id="ARBA00001713"/>
    </source>
</evidence>
<dbReference type="PANTHER" id="PTHR43748:SF2">
    <property type="entry name" value="RIBOSE-5-PHOSPHATE ISOMERASE 2-RELATED"/>
    <property type="match status" value="1"/>
</dbReference>
<dbReference type="Gene3D" id="3.30.70.260">
    <property type="match status" value="1"/>
</dbReference>
<evidence type="ECO:0000313" key="4">
    <source>
        <dbReference type="Proteomes" id="UP001153555"/>
    </source>
</evidence>
<name>A0A9N7MHW7_STRHE</name>
<dbReference type="AlphaFoldDB" id="A0A9N7MHW7"/>
<dbReference type="GO" id="GO:0009052">
    <property type="term" value="P:pentose-phosphate shunt, non-oxidative branch"/>
    <property type="evidence" value="ECO:0007669"/>
    <property type="project" value="InterPro"/>
</dbReference>
<dbReference type="GO" id="GO:0004751">
    <property type="term" value="F:ribose-5-phosphate isomerase activity"/>
    <property type="evidence" value="ECO:0007669"/>
    <property type="project" value="UniProtKB-EC"/>
</dbReference>
<organism evidence="3 4">
    <name type="scientific">Striga hermonthica</name>
    <name type="common">Purple witchweed</name>
    <name type="synonym">Buchnera hermonthica</name>
    <dbReference type="NCBI Taxonomy" id="68872"/>
    <lineage>
        <taxon>Eukaryota</taxon>
        <taxon>Viridiplantae</taxon>
        <taxon>Streptophyta</taxon>
        <taxon>Embryophyta</taxon>
        <taxon>Tracheophyta</taxon>
        <taxon>Spermatophyta</taxon>
        <taxon>Magnoliopsida</taxon>
        <taxon>eudicotyledons</taxon>
        <taxon>Gunneridae</taxon>
        <taxon>Pentapetalae</taxon>
        <taxon>asterids</taxon>
        <taxon>lamiids</taxon>
        <taxon>Lamiales</taxon>
        <taxon>Orobanchaceae</taxon>
        <taxon>Buchnereae</taxon>
        <taxon>Striga</taxon>
    </lineage>
</organism>
<gene>
    <name evidence="3" type="ORF">SHERM_12609</name>
</gene>
<dbReference type="SUPFAM" id="SSF75445">
    <property type="entry name" value="D-ribose-5-phosphate isomerase (RpiA), lid domain"/>
    <property type="match status" value="1"/>
</dbReference>